<dbReference type="PANTHER" id="PTHR47627:SF1">
    <property type="entry name" value="RUBREDOXIN-1-RELATED"/>
    <property type="match status" value="1"/>
</dbReference>
<evidence type="ECO:0000256" key="3">
    <source>
        <dbReference type="ARBA" id="ARBA00022982"/>
    </source>
</evidence>
<proteinExistence type="predicted"/>
<feature type="non-terminal residue" evidence="7">
    <location>
        <position position="1"/>
    </location>
</feature>
<evidence type="ECO:0000259" key="6">
    <source>
        <dbReference type="PROSITE" id="PS50903"/>
    </source>
</evidence>
<dbReference type="EMBL" id="UINC01224039">
    <property type="protein sequence ID" value="SVE53481.1"/>
    <property type="molecule type" value="Genomic_DNA"/>
</dbReference>
<dbReference type="PANTHER" id="PTHR47627">
    <property type="entry name" value="RUBREDOXIN"/>
    <property type="match status" value="1"/>
</dbReference>
<reference evidence="7" key="1">
    <citation type="submission" date="2018-05" db="EMBL/GenBank/DDBJ databases">
        <authorList>
            <person name="Lanie J.A."/>
            <person name="Ng W.-L."/>
            <person name="Kazmierczak K.M."/>
            <person name="Andrzejewski T.M."/>
            <person name="Davidsen T.M."/>
            <person name="Wayne K.J."/>
            <person name="Tettelin H."/>
            <person name="Glass J.I."/>
            <person name="Rusch D."/>
            <person name="Podicherti R."/>
            <person name="Tsui H.-C.T."/>
            <person name="Winkler M.E."/>
        </authorList>
    </citation>
    <scope>NUCLEOTIDE SEQUENCE</scope>
</reference>
<dbReference type="InterPro" id="IPR024934">
    <property type="entry name" value="Rubredoxin-like_dom"/>
</dbReference>
<name>A0A383E9U8_9ZZZZ</name>
<dbReference type="Gene3D" id="2.20.28.10">
    <property type="match status" value="1"/>
</dbReference>
<dbReference type="PROSITE" id="PS50903">
    <property type="entry name" value="RUBREDOXIN_LIKE"/>
    <property type="match status" value="1"/>
</dbReference>
<dbReference type="GO" id="GO:0005506">
    <property type="term" value="F:iron ion binding"/>
    <property type="evidence" value="ECO:0007669"/>
    <property type="project" value="InterPro"/>
</dbReference>
<evidence type="ECO:0000256" key="1">
    <source>
        <dbReference type="ARBA" id="ARBA00022448"/>
    </source>
</evidence>
<protein>
    <recommendedName>
        <fullName evidence="6">Rubredoxin-like domain-containing protein</fullName>
    </recommendedName>
</protein>
<feature type="region of interest" description="Disordered" evidence="5">
    <location>
        <begin position="1"/>
        <end position="21"/>
    </location>
</feature>
<sequence>AEGLEEEGIAPGTRWDDIPDDWICPECGIGKEDFEMMEID</sequence>
<keyword evidence="3" id="KW-0249">Electron transport</keyword>
<dbReference type="PROSITE" id="PS00202">
    <property type="entry name" value="RUBREDOXIN"/>
    <property type="match status" value="1"/>
</dbReference>
<dbReference type="AlphaFoldDB" id="A0A383E9U8"/>
<dbReference type="InterPro" id="IPR024935">
    <property type="entry name" value="Rubredoxin_dom"/>
</dbReference>
<gene>
    <name evidence="7" type="ORF">METZ01_LOCUS506335</name>
</gene>
<feature type="domain" description="Rubredoxin-like" evidence="6">
    <location>
        <begin position="1"/>
        <end position="37"/>
    </location>
</feature>
<dbReference type="GO" id="GO:0043448">
    <property type="term" value="P:alkane catabolic process"/>
    <property type="evidence" value="ECO:0007669"/>
    <property type="project" value="TreeGrafter"/>
</dbReference>
<keyword evidence="4" id="KW-0408">Iron</keyword>
<dbReference type="Pfam" id="PF00301">
    <property type="entry name" value="Rubredoxin"/>
    <property type="match status" value="1"/>
</dbReference>
<evidence type="ECO:0000256" key="2">
    <source>
        <dbReference type="ARBA" id="ARBA00022723"/>
    </source>
</evidence>
<organism evidence="7">
    <name type="scientific">marine metagenome</name>
    <dbReference type="NCBI Taxonomy" id="408172"/>
    <lineage>
        <taxon>unclassified sequences</taxon>
        <taxon>metagenomes</taxon>
        <taxon>ecological metagenomes</taxon>
    </lineage>
</organism>
<keyword evidence="2" id="KW-0479">Metal-binding</keyword>
<evidence type="ECO:0000313" key="7">
    <source>
        <dbReference type="EMBL" id="SVE53481.1"/>
    </source>
</evidence>
<evidence type="ECO:0000256" key="4">
    <source>
        <dbReference type="ARBA" id="ARBA00023004"/>
    </source>
</evidence>
<accession>A0A383E9U8</accession>
<dbReference type="InterPro" id="IPR018527">
    <property type="entry name" value="Rubredoxin_Fe_BS"/>
</dbReference>
<keyword evidence="1" id="KW-0813">Transport</keyword>
<dbReference type="GO" id="GO:0009055">
    <property type="term" value="F:electron transfer activity"/>
    <property type="evidence" value="ECO:0007669"/>
    <property type="project" value="TreeGrafter"/>
</dbReference>
<dbReference type="CDD" id="cd00730">
    <property type="entry name" value="rubredoxin"/>
    <property type="match status" value="1"/>
</dbReference>
<evidence type="ECO:0000256" key="5">
    <source>
        <dbReference type="SAM" id="MobiDB-lite"/>
    </source>
</evidence>
<dbReference type="SUPFAM" id="SSF57802">
    <property type="entry name" value="Rubredoxin-like"/>
    <property type="match status" value="1"/>
</dbReference>
<dbReference type="InterPro" id="IPR050526">
    <property type="entry name" value="Rubredoxin_ET"/>
</dbReference>